<dbReference type="AlphaFoldDB" id="A0AAN7NGI8"/>
<evidence type="ECO:0000313" key="1">
    <source>
        <dbReference type="EMBL" id="KAK4810951.1"/>
    </source>
</evidence>
<evidence type="ECO:0000313" key="2">
    <source>
        <dbReference type="Proteomes" id="UP001333110"/>
    </source>
</evidence>
<name>A0AAN7NGI8_MYCAM</name>
<keyword evidence="2" id="KW-1185">Reference proteome</keyword>
<dbReference type="EMBL" id="JAUNZN010000018">
    <property type="protein sequence ID" value="KAK4810951.1"/>
    <property type="molecule type" value="Genomic_DNA"/>
</dbReference>
<gene>
    <name evidence="1" type="ORF">QYF61_013359</name>
</gene>
<accession>A0AAN7NGI8</accession>
<protein>
    <submittedName>
        <fullName evidence="1">Uncharacterized protein</fullName>
    </submittedName>
</protein>
<comment type="caution">
    <text evidence="1">The sequence shown here is derived from an EMBL/GenBank/DDBJ whole genome shotgun (WGS) entry which is preliminary data.</text>
</comment>
<dbReference type="Proteomes" id="UP001333110">
    <property type="component" value="Unassembled WGS sequence"/>
</dbReference>
<organism evidence="1 2">
    <name type="scientific">Mycteria americana</name>
    <name type="common">Wood stork</name>
    <dbReference type="NCBI Taxonomy" id="33587"/>
    <lineage>
        <taxon>Eukaryota</taxon>
        <taxon>Metazoa</taxon>
        <taxon>Chordata</taxon>
        <taxon>Craniata</taxon>
        <taxon>Vertebrata</taxon>
        <taxon>Euteleostomi</taxon>
        <taxon>Archelosauria</taxon>
        <taxon>Archosauria</taxon>
        <taxon>Dinosauria</taxon>
        <taxon>Saurischia</taxon>
        <taxon>Theropoda</taxon>
        <taxon>Coelurosauria</taxon>
        <taxon>Aves</taxon>
        <taxon>Neognathae</taxon>
        <taxon>Neoaves</taxon>
        <taxon>Aequornithes</taxon>
        <taxon>Ciconiiformes</taxon>
        <taxon>Ciconiidae</taxon>
        <taxon>Mycteria</taxon>
    </lineage>
</organism>
<reference evidence="1 2" key="1">
    <citation type="journal article" date="2023" name="J. Hered.">
        <title>Chromosome-level genome of the wood stork (Mycteria americana) provides insight into avian chromosome evolution.</title>
        <authorList>
            <person name="Flamio R. Jr."/>
            <person name="Ramstad K.M."/>
        </authorList>
    </citation>
    <scope>NUCLEOTIDE SEQUENCE [LARGE SCALE GENOMIC DNA]</scope>
    <source>
        <strain evidence="1">JAX WOST 10</strain>
    </source>
</reference>
<sequence length="362" mass="38568">MGDRIKGLPEVQVDNIHCSPLIYQARHFIIEAWGTTHGRQSSMKFSNVGPSHGLQFFMNCSSMGPSHRLQSFRTGLLQHGSLTGHRSCQKTCSSVDSSPQGCSSCQEPAPARALHGVTTSFRACPPALAWGPPRDAVWISAPLGSSTVFTVGCRGISSPAPGAPPPPPSSVTLAEQPQLSQPVLIGEVFQPSDHFCGPPLDPLQQACVFLVLGTPELDAVLQVGSHQSRVGGQNHLPRPAGHASFDAAQDTIGFLGCEYTLLAHVQLFIHQYPQVLLCRAVLNPFIPQSVLIMGIALTQVQALALGLVELHEGHMGPLLKPVQVPLDGIPSLQQINCTTQLGVIHKLAEGVLNLLYGSSKID</sequence>
<proteinExistence type="predicted"/>